<feature type="region of interest" description="Disordered" evidence="1">
    <location>
        <begin position="1203"/>
        <end position="1226"/>
    </location>
</feature>
<evidence type="ECO:0000313" key="3">
    <source>
        <dbReference type="Proteomes" id="UP001333110"/>
    </source>
</evidence>
<feature type="region of interest" description="Disordered" evidence="1">
    <location>
        <begin position="1280"/>
        <end position="1507"/>
    </location>
</feature>
<feature type="compositionally biased region" description="Polar residues" evidence="1">
    <location>
        <begin position="2669"/>
        <end position="2678"/>
    </location>
</feature>
<feature type="region of interest" description="Disordered" evidence="1">
    <location>
        <begin position="1097"/>
        <end position="1133"/>
    </location>
</feature>
<feature type="compositionally biased region" description="Basic and acidic residues" evidence="1">
    <location>
        <begin position="2595"/>
        <end position="2667"/>
    </location>
</feature>
<feature type="compositionally biased region" description="Low complexity" evidence="1">
    <location>
        <begin position="1470"/>
        <end position="1488"/>
    </location>
</feature>
<comment type="caution">
    <text evidence="2">The sequence shown here is derived from an EMBL/GenBank/DDBJ whole genome shotgun (WGS) entry which is preliminary data.</text>
</comment>
<feature type="compositionally biased region" description="Low complexity" evidence="1">
    <location>
        <begin position="2370"/>
        <end position="2388"/>
    </location>
</feature>
<feature type="region of interest" description="Disordered" evidence="1">
    <location>
        <begin position="1549"/>
        <end position="1638"/>
    </location>
</feature>
<feature type="compositionally biased region" description="Low complexity" evidence="1">
    <location>
        <begin position="1918"/>
        <end position="1936"/>
    </location>
</feature>
<protein>
    <submittedName>
        <fullName evidence="2">Uncharacterized protein</fullName>
    </submittedName>
</protein>
<feature type="region of interest" description="Disordered" evidence="1">
    <location>
        <begin position="2462"/>
        <end position="2553"/>
    </location>
</feature>
<keyword evidence="3" id="KW-1185">Reference proteome</keyword>
<feature type="region of interest" description="Disordered" evidence="1">
    <location>
        <begin position="1"/>
        <end position="154"/>
    </location>
</feature>
<feature type="region of interest" description="Disordered" evidence="1">
    <location>
        <begin position="2103"/>
        <end position="2126"/>
    </location>
</feature>
<feature type="region of interest" description="Disordered" evidence="1">
    <location>
        <begin position="648"/>
        <end position="687"/>
    </location>
</feature>
<feature type="region of interest" description="Disordered" evidence="1">
    <location>
        <begin position="2590"/>
        <end position="2678"/>
    </location>
</feature>
<feature type="region of interest" description="Disordered" evidence="1">
    <location>
        <begin position="2180"/>
        <end position="2407"/>
    </location>
</feature>
<feature type="compositionally biased region" description="Polar residues" evidence="1">
    <location>
        <begin position="918"/>
        <end position="927"/>
    </location>
</feature>
<feature type="region of interest" description="Disordered" evidence="1">
    <location>
        <begin position="1997"/>
        <end position="2033"/>
    </location>
</feature>
<proteinExistence type="predicted"/>
<feature type="compositionally biased region" description="Low complexity" evidence="1">
    <location>
        <begin position="1412"/>
        <end position="1429"/>
    </location>
</feature>
<feature type="compositionally biased region" description="Polar residues" evidence="1">
    <location>
        <begin position="18"/>
        <end position="27"/>
    </location>
</feature>
<feature type="compositionally biased region" description="Low complexity" evidence="1">
    <location>
        <begin position="2541"/>
        <end position="2552"/>
    </location>
</feature>
<feature type="compositionally biased region" description="Low complexity" evidence="1">
    <location>
        <begin position="1860"/>
        <end position="1877"/>
    </location>
</feature>
<feature type="compositionally biased region" description="Low complexity" evidence="1">
    <location>
        <begin position="1018"/>
        <end position="1036"/>
    </location>
</feature>
<feature type="compositionally biased region" description="Low complexity" evidence="1">
    <location>
        <begin position="960"/>
        <end position="977"/>
    </location>
</feature>
<dbReference type="EMBL" id="JAUNZN010000003">
    <property type="protein sequence ID" value="KAK4824491.1"/>
    <property type="molecule type" value="Genomic_DNA"/>
</dbReference>
<feature type="compositionally biased region" description="Polar residues" evidence="1">
    <location>
        <begin position="2270"/>
        <end position="2279"/>
    </location>
</feature>
<sequence>MPQEDEETPPYKRERGETASSSSTSMDTLPGTDGKEQGPGTQGDVHSPSPSDQEERALPGSEGAPQEQSGQGSESPSTSYGDMGPPELLLEQSVPVGEADHSLEGRSSSSEDLGTPELPSALAAPPRSSSPQTQPPSREERPSALPPSSDSAGTALHISCLEELLTEVSLSPLSDVSWTSIAASHVSCSSQASLPTLVDGEDMDQASGIQPGLGHPRLDLEEQPGQATHPPCGEEVASYLEAGSVQQHQQDLEIQLGAPTPPTEVLDVHSRETEMPITHHKGQDPLQGLIPAVKLERELGLPADVDETPQDAPASAPPSPRRPEERDVMVVPIVQDLPFLAEAVKRQLECHIVKMKVQRRYGLPTKVLEYEKSFEDLVLGQKASQPPPPQRRTALPYRSPFQQWDRRVRTRKSPGQPPGPQEESADPLDTCPRGTRAPVHSGPAAFLGAAQEMPQEDEETPPYKRERGETASSSSTSMDTLPGTDGKEQGPGTQGDVHSPSPSDQEERALPESEGAPQEQSGQGSESPSTSYGDMGPPELLLEQSVPVGEADHSLEGRSSSSEDLGTPELPSALAAPPRSSSPQTQPPSREERPSALPPSPDSAGTALHISCLEELLTEVSLSPLSDVSWTSIAASHVSCSSQASLPTLVDGEDMDQASGIQPGLGHPLPDLEEQPGQATHPPCGEEVASYLEAGSMQQHQQDLEIQLGAPAPPTEAPDIPSSETETPVTHHKGQDPLQGLIPAAKLEWELGLLADVDETPQDAPASAPPSPRRPEERDVMVVPIVQDLPFLAEAVKRQLECHIVKMKVQRRYGLPTKVLEYEKSFEDLVLGQKASQPPRPQRRTGLPFQQWDRRVRTRKSPGQPPGPQEESADPLDACRRGTRAPVHSGPAAFLGAAQEMPQEDEETPPYKRERGETASSSSTSMDTLPGTDGKEQGPGTQGDVHSPSPSDQEERALPGSEGAPQEQSGQGSESPSTSYGDMGPPELLLEQSVPVGEADHSLEGRSSSSEDLGTPELPSALAAPPRSSSPQTQPPSREERPSALPPSSDSAGTALHISCLEELLTEVSLSPLSDVSWTSIAASHVSCSSQASLPTLVDGEDMDQASGIQPGLGHPRLDLEEQPGQATHPPCGEEVASYLEAGSVQQHQQDLEIQLGAPTPTTEVLDVHSRETEMPITHHKGQDPLQGLIPAVKLERELGLPADVDETPQDAPASAPPSPRRPEERDVMVVPIVQDLPFLAEAVKRQLECHIVKMKVQRRYGLPTKVLEYEKSFEDLVLGQKASQPPPPQRRTALPYRSPFQQWDRRVRTRKSPGQPPGPQEESADPLDTCPRGTRAPVHSGPAAFLGAAQEMPQEDEETPPYKRERGETASSSSTSMDTLPGTDGKEQGPGTQGDVHSPSPSDQEERALPESEGAPQEQSGQGSESPSTSYGDMGPPELLLEQSVPVGEADHSLEGRSSSSEDLGTPELPSALAAPPRSSSPQTQPPSREERPSALPPSPDSAGTALHISCLEELLTEVSLSPLSDVSWTSIAASHVSCSSQASLPTLVDGEDMDQASSIQPGLGHPRLDLEEQPGQATHPPCGEEVASYLEAGSMQQHQQDLEIQLGAPAPPTEAPDIPSSETETPVTHHKGQDPLQGLIPAAKLEWELGLLADVDETPQDAPASAPPSPRRPEERDVMVVPIVQDLPFLAEAVKRQLECHIVKMKVQRRYGLPTKVLEYEKSFEDLVLGQKASQPPRPQRRTGLPFQQWDRRVRTRKSPGQPPGPQEESADPLDACRRGTRAPVHSGPAAFLGAAQEMPQEDEETPPYKRERGETASSSSTSMDTLPGTDGKEQGPGTQGDVHSPSPSDQEERALPGSEGAPQEQSGQGSESPSTSYGDMGPPELLLEQSVPVGEADHSLEGRSSSSEDLGTPELPSALAAPPRSSSPQTQPPSREERPSALPPSSDSAGTALHISCLEELLTEVSLSPLSDVSWTSIAASHVSCSSQASLPTLVDGEDMDQASGIQPGLGHPRLDLEEQPGQATHPPCGEEVASYLEAGSVQQHQQDLEIQLGAPTPPTEVLDVHSRETEMPITHHKGQDPLQGLIPAVKLERELGLPADVDETPQDAPASAPPSPRRPEERDVMVVPIVQDLPFLAEAVKRQLECHIVKMKVQRRYGLPTKVLEYEKSFEDLVLGQKASQPPPPQRRTALPYRSPFQQWDRRVRTRKSPGQPPGPQEESADPLDTCPRGTRAPVHSGPAAFLGAAQEMPQEDEETPPYKRERGETASSSSTSMDTLPGTDGKEQGPGTQGDVHSPSPSDQEERALPESEGAPQEQSGQGSESPSTSYRDMGPPELLLEQSVPVGEADHSLEGRSSSSEDLGTPELPSALAAPPRSSSPQTQPPSHEERPSALPPSPDSAGTALHIPCLEELLTALTDCSSARQANQDLQNQLLALWLEHATVNAGRTETELAAELPGALQSRGQRGAEKGKGSAQHRAGSRTLCPKCSKDPRHSLPVSEGSQTWAPSDAAVPCAGREGTVGERCPPEDRAKRQQGQRRAAAAQQSQRVHVCGSTIRIPVFRHGWLLPQCAPTTLSACAKLLGTGKAQFDSSRKERRGEEKRGEERRGEERRGEERRGEERRGEERRGEERRGEERRGEERRGEERRGEERRGAPREEDKGDGKQSPSAHQAPG</sequence>
<feature type="compositionally biased region" description="Polar residues" evidence="1">
    <location>
        <begin position="1370"/>
        <end position="1379"/>
    </location>
</feature>
<feature type="compositionally biased region" description="Low complexity" evidence="1">
    <location>
        <begin position="60"/>
        <end position="77"/>
    </location>
</feature>
<feature type="region of interest" description="Disordered" evidence="1">
    <location>
        <begin position="833"/>
        <end position="1054"/>
    </location>
</feature>
<reference evidence="2 3" key="1">
    <citation type="journal article" date="2023" name="J. Hered.">
        <title>Chromosome-level genome of the wood stork (Mycteria americana) provides insight into avian chromosome evolution.</title>
        <authorList>
            <person name="Flamio R. Jr."/>
            <person name="Ramstad K.M."/>
        </authorList>
    </citation>
    <scope>NUCLEOTIDE SEQUENCE [LARGE SCALE GENOMIC DNA]</scope>
    <source>
        <strain evidence="2">JAX WOST 10</strain>
    </source>
</reference>
<accession>A0AAN7SAG9</accession>
<organism evidence="2 3">
    <name type="scientific">Mycteria americana</name>
    <name type="common">Wood stork</name>
    <dbReference type="NCBI Taxonomy" id="33587"/>
    <lineage>
        <taxon>Eukaryota</taxon>
        <taxon>Metazoa</taxon>
        <taxon>Chordata</taxon>
        <taxon>Craniata</taxon>
        <taxon>Vertebrata</taxon>
        <taxon>Euteleostomi</taxon>
        <taxon>Archelosauria</taxon>
        <taxon>Archosauria</taxon>
        <taxon>Dinosauria</taxon>
        <taxon>Saurischia</taxon>
        <taxon>Theropoda</taxon>
        <taxon>Coelurosauria</taxon>
        <taxon>Aves</taxon>
        <taxon>Neognathae</taxon>
        <taxon>Neoaves</taxon>
        <taxon>Aequornithes</taxon>
        <taxon>Ciconiiformes</taxon>
        <taxon>Ciconiidae</taxon>
        <taxon>Mycteria</taxon>
    </lineage>
</organism>
<feature type="region of interest" description="Disordered" evidence="1">
    <location>
        <begin position="1733"/>
        <end position="1954"/>
    </location>
</feature>
<feature type="compositionally biased region" description="Low complexity" evidence="1">
    <location>
        <begin position="2312"/>
        <end position="2329"/>
    </location>
</feature>
<feature type="compositionally biased region" description="Low complexity" evidence="1">
    <location>
        <begin position="118"/>
        <end position="136"/>
    </location>
</feature>
<evidence type="ECO:0000313" key="2">
    <source>
        <dbReference type="EMBL" id="KAK4824491.1"/>
    </source>
</evidence>
<feature type="region of interest" description="Disordered" evidence="1">
    <location>
        <begin position="1659"/>
        <end position="1678"/>
    </location>
</feature>
<feature type="compositionally biased region" description="Low complexity" evidence="1">
    <location>
        <begin position="570"/>
        <end position="588"/>
    </location>
</feature>
<feature type="region of interest" description="Disordered" evidence="1">
    <location>
        <begin position="380"/>
        <end position="606"/>
    </location>
</feature>
<feature type="region of interest" description="Disordered" evidence="1">
    <location>
        <begin position="709"/>
        <end position="738"/>
    </location>
</feature>
<gene>
    <name evidence="2" type="ORF">QYF61_015889</name>
</gene>
<feature type="region of interest" description="Disordered" evidence="1">
    <location>
        <begin position="197"/>
        <end position="232"/>
    </location>
</feature>
<feature type="region of interest" description="Disordered" evidence="1">
    <location>
        <begin position="303"/>
        <end position="326"/>
    </location>
</feature>
<dbReference type="Proteomes" id="UP001333110">
    <property type="component" value="Unassembled WGS sequence"/>
</dbReference>
<feature type="region of interest" description="Disordered" evidence="1">
    <location>
        <begin position="759"/>
        <end position="778"/>
    </location>
</feature>
<feature type="compositionally biased region" description="Low complexity" evidence="1">
    <location>
        <begin position="512"/>
        <end position="529"/>
    </location>
</feature>
<evidence type="ECO:0000256" key="1">
    <source>
        <dbReference type="SAM" id="MobiDB-lite"/>
    </source>
</evidence>
<name>A0AAN7SAG9_MYCAM</name>
<feature type="compositionally biased region" description="Polar residues" evidence="1">
    <location>
        <begin position="470"/>
        <end position="479"/>
    </location>
</feature>
<feature type="compositionally biased region" description="Polar residues" evidence="1">
    <location>
        <begin position="1818"/>
        <end position="1827"/>
    </location>
</feature>